<dbReference type="GO" id="GO:0006313">
    <property type="term" value="P:DNA transposition"/>
    <property type="evidence" value="ECO:0007669"/>
    <property type="project" value="InterPro"/>
</dbReference>
<evidence type="ECO:0000313" key="3">
    <source>
        <dbReference type="EMBL" id="KZN44834.1"/>
    </source>
</evidence>
<name>A0A166ZZH8_9GAMM</name>
<dbReference type="Pfam" id="PF14319">
    <property type="entry name" value="Zn_Tnp_IS91"/>
    <property type="match status" value="1"/>
</dbReference>
<keyword evidence="4" id="KW-1185">Reference proteome</keyword>
<dbReference type="GO" id="GO:0004803">
    <property type="term" value="F:transposase activity"/>
    <property type="evidence" value="ECO:0007669"/>
    <property type="project" value="InterPro"/>
</dbReference>
<sequence>MTFSDILRTHFDAFVAQYSTQLTPAMHQAIAAMLRCRTETAQRSHWQCNECVTQLDCPLSCGHRNCPQCLHNTTADWLAKQQNKLLPVHYYMVTFTVPYELRGIAQHHPNTLYRAMFAVAADVLKSFACRAKQLQGEIGFTGVLHTHNRRRDLHPHIHFIVPAGAFNKATKQWRKSRTRYLFNAFNLATVWR</sequence>
<feature type="non-terminal residue" evidence="3">
    <location>
        <position position="192"/>
    </location>
</feature>
<dbReference type="Pfam" id="PF04986">
    <property type="entry name" value="Y2_Tnp"/>
    <property type="match status" value="1"/>
</dbReference>
<comment type="caution">
    <text evidence="3">The sequence shown here is derived from an EMBL/GenBank/DDBJ whole genome shotgun (WGS) entry which is preliminary data.</text>
</comment>
<proteinExistence type="predicted"/>
<reference evidence="3 4" key="1">
    <citation type="submission" date="2013-07" db="EMBL/GenBank/DDBJ databases">
        <title>Comparative Genomic and Metabolomic Analysis of Twelve Strains of Pseudoalteromonas luteoviolacea.</title>
        <authorList>
            <person name="Vynne N.G."/>
            <person name="Mansson M."/>
            <person name="Gram L."/>
        </authorList>
    </citation>
    <scope>NUCLEOTIDE SEQUENCE [LARGE SCALE GENOMIC DNA]</scope>
    <source>
        <strain evidence="3 4">DSM 6061</strain>
    </source>
</reference>
<evidence type="ECO:0000259" key="1">
    <source>
        <dbReference type="Pfam" id="PF04986"/>
    </source>
</evidence>
<dbReference type="PANTHER" id="PTHR37023">
    <property type="entry name" value="TRANSPOSASE"/>
    <property type="match status" value="1"/>
</dbReference>
<dbReference type="InterPro" id="IPR026889">
    <property type="entry name" value="Zn_Tnp"/>
</dbReference>
<gene>
    <name evidence="3" type="ORF">N475_25865</name>
</gene>
<evidence type="ECO:0000259" key="2">
    <source>
        <dbReference type="Pfam" id="PF14319"/>
    </source>
</evidence>
<protein>
    <submittedName>
        <fullName evidence="3">Uncharacterized protein</fullName>
    </submittedName>
</protein>
<dbReference type="GO" id="GO:0003677">
    <property type="term" value="F:DNA binding"/>
    <property type="evidence" value="ECO:0007669"/>
    <property type="project" value="InterPro"/>
</dbReference>
<dbReference type="InterPro" id="IPR007069">
    <property type="entry name" value="Transposase_32"/>
</dbReference>
<dbReference type="AlphaFoldDB" id="A0A166ZZH8"/>
<dbReference type="EMBL" id="AUYB01000050">
    <property type="protein sequence ID" value="KZN44834.1"/>
    <property type="molecule type" value="Genomic_DNA"/>
</dbReference>
<accession>A0A166ZZH8</accession>
<feature type="domain" description="Transposase IS801/IS1294" evidence="1">
    <location>
        <begin position="139"/>
        <end position="192"/>
    </location>
</feature>
<feature type="domain" description="Transposase zinc-binding" evidence="2">
    <location>
        <begin position="6"/>
        <end position="97"/>
    </location>
</feature>
<evidence type="ECO:0000313" key="4">
    <source>
        <dbReference type="Proteomes" id="UP000076643"/>
    </source>
</evidence>
<organism evidence="3 4">
    <name type="scientific">Pseudoalteromonas luteoviolacea DSM 6061</name>
    <dbReference type="NCBI Taxonomy" id="1365250"/>
    <lineage>
        <taxon>Bacteria</taxon>
        <taxon>Pseudomonadati</taxon>
        <taxon>Pseudomonadota</taxon>
        <taxon>Gammaproteobacteria</taxon>
        <taxon>Alteromonadales</taxon>
        <taxon>Pseudoalteromonadaceae</taxon>
        <taxon>Pseudoalteromonas</taxon>
    </lineage>
</organism>
<dbReference type="RefSeq" id="WP_162269579.1">
    <property type="nucleotide sequence ID" value="NZ_AUYB01000050.1"/>
</dbReference>
<dbReference type="Proteomes" id="UP000076643">
    <property type="component" value="Unassembled WGS sequence"/>
</dbReference>
<dbReference type="PANTHER" id="PTHR37023:SF1">
    <property type="entry name" value="ISSOD25 TRANSPOSASE TNPA_ISSOD25"/>
    <property type="match status" value="1"/>
</dbReference>